<organism evidence="5 6">
    <name type="scientific">Corynebacterium glaucum</name>
    <dbReference type="NCBI Taxonomy" id="187491"/>
    <lineage>
        <taxon>Bacteria</taxon>
        <taxon>Bacillati</taxon>
        <taxon>Actinomycetota</taxon>
        <taxon>Actinomycetes</taxon>
        <taxon>Mycobacteriales</taxon>
        <taxon>Corynebacteriaceae</taxon>
        <taxon>Corynebacterium</taxon>
    </lineage>
</organism>
<evidence type="ECO:0000313" key="6">
    <source>
        <dbReference type="Proteomes" id="UP000217209"/>
    </source>
</evidence>
<dbReference type="NCBIfam" id="NF008286">
    <property type="entry name" value="PRK11064.1"/>
    <property type="match status" value="1"/>
</dbReference>
<accession>A0A1Q2HY55</accession>
<gene>
    <name evidence="5" type="primary">wbpA</name>
    <name evidence="5" type="ORF">CGLAU_09130</name>
</gene>
<dbReference type="SUPFAM" id="SSF51735">
    <property type="entry name" value="NAD(P)-binding Rossmann-fold domains"/>
    <property type="match status" value="1"/>
</dbReference>
<evidence type="ECO:0000256" key="2">
    <source>
        <dbReference type="ARBA" id="ARBA00023027"/>
    </source>
</evidence>
<reference evidence="5 6" key="1">
    <citation type="submission" date="2016-12" db="EMBL/GenBank/DDBJ databases">
        <authorList>
            <person name="Song W.-J."/>
            <person name="Kurnit D.M."/>
        </authorList>
    </citation>
    <scope>NUCLEOTIDE SEQUENCE [LARGE SCALE GENOMIC DNA]</scope>
    <source>
        <strain evidence="5 6">DSM 30827</strain>
    </source>
</reference>
<dbReference type="OrthoDB" id="5193947at2"/>
<dbReference type="GO" id="GO:0051287">
    <property type="term" value="F:NAD binding"/>
    <property type="evidence" value="ECO:0007669"/>
    <property type="project" value="InterPro"/>
</dbReference>
<dbReference type="PANTHER" id="PTHR43491:SF1">
    <property type="entry name" value="UDP-N-ACETYL-D-MANNOSAMINE DEHYDROGENASE"/>
    <property type="match status" value="1"/>
</dbReference>
<dbReference type="SUPFAM" id="SSF48179">
    <property type="entry name" value="6-phosphogluconate dehydrogenase C-terminal domain-like"/>
    <property type="match status" value="1"/>
</dbReference>
<dbReference type="EC" id="1.1.1.136" evidence="5"/>
<keyword evidence="1 5" id="KW-0560">Oxidoreductase</keyword>
<evidence type="ECO:0000256" key="3">
    <source>
        <dbReference type="PIRNR" id="PIRNR000124"/>
    </source>
</evidence>
<dbReference type="InterPro" id="IPR008927">
    <property type="entry name" value="6-PGluconate_DH-like_C_sf"/>
</dbReference>
<dbReference type="SMART" id="SM00984">
    <property type="entry name" value="UDPG_MGDP_dh_C"/>
    <property type="match status" value="1"/>
</dbReference>
<dbReference type="InterPro" id="IPR036220">
    <property type="entry name" value="UDP-Glc/GDP-Man_DH_C_sf"/>
</dbReference>
<comment type="similarity">
    <text evidence="3">Belongs to the UDP-glucose/GDP-mannose dehydrogenase family.</text>
</comment>
<dbReference type="EMBL" id="CP019688">
    <property type="protein sequence ID" value="AQQ15778.1"/>
    <property type="molecule type" value="Genomic_DNA"/>
</dbReference>
<name>A0A1Q2HY55_9CORY</name>
<dbReference type="InterPro" id="IPR028359">
    <property type="entry name" value="UDP_ManNAc/GlcNAc_DH"/>
</dbReference>
<dbReference type="InterPro" id="IPR017476">
    <property type="entry name" value="UDP-Glc/GDP-Man"/>
</dbReference>
<dbReference type="SUPFAM" id="SSF52413">
    <property type="entry name" value="UDP-glucose/GDP-mannose dehydrogenase C-terminal domain"/>
    <property type="match status" value="1"/>
</dbReference>
<dbReference type="Proteomes" id="UP000217209">
    <property type="component" value="Chromosome"/>
</dbReference>
<dbReference type="KEGG" id="cgv:CGLAU_09130"/>
<dbReference type="RefSeq" id="WP_095660416.1">
    <property type="nucleotide sequence ID" value="NZ_CP019688.1"/>
</dbReference>
<dbReference type="Gene3D" id="3.40.50.720">
    <property type="entry name" value="NAD(P)-binding Rossmann-like Domain"/>
    <property type="match status" value="2"/>
</dbReference>
<dbReference type="Pfam" id="PF03720">
    <property type="entry name" value="UDPG_MGDP_dh_C"/>
    <property type="match status" value="1"/>
</dbReference>
<keyword evidence="2" id="KW-0520">NAD</keyword>
<dbReference type="GO" id="GO:0016628">
    <property type="term" value="F:oxidoreductase activity, acting on the CH-CH group of donors, NAD or NADP as acceptor"/>
    <property type="evidence" value="ECO:0007669"/>
    <property type="project" value="InterPro"/>
</dbReference>
<dbReference type="InterPro" id="IPR014027">
    <property type="entry name" value="UDP-Glc/GDP-Man_DH_C"/>
</dbReference>
<protein>
    <submittedName>
        <fullName evidence="5">UDP-N-acetyl-D-glucosamine 6-dehydrogenase</fullName>
        <ecNumber evidence="5">1.1.1.136</ecNumber>
    </submittedName>
</protein>
<evidence type="ECO:0000256" key="1">
    <source>
        <dbReference type="ARBA" id="ARBA00023002"/>
    </source>
</evidence>
<dbReference type="InterPro" id="IPR036291">
    <property type="entry name" value="NAD(P)-bd_dom_sf"/>
</dbReference>
<evidence type="ECO:0000259" key="4">
    <source>
        <dbReference type="SMART" id="SM00984"/>
    </source>
</evidence>
<proteinExistence type="inferred from homology"/>
<dbReference type="PIRSF" id="PIRSF000124">
    <property type="entry name" value="UDPglc_GDPman_dh"/>
    <property type="match status" value="1"/>
</dbReference>
<dbReference type="GO" id="GO:0047004">
    <property type="term" value="F:UDP-N-acetylglucosamine 6-dehydrogenase activity"/>
    <property type="evidence" value="ECO:0007669"/>
    <property type="project" value="UniProtKB-EC"/>
</dbReference>
<dbReference type="GO" id="GO:0000271">
    <property type="term" value="P:polysaccharide biosynthetic process"/>
    <property type="evidence" value="ECO:0007669"/>
    <property type="project" value="InterPro"/>
</dbReference>
<evidence type="ECO:0000313" key="5">
    <source>
        <dbReference type="EMBL" id="AQQ15778.1"/>
    </source>
</evidence>
<dbReference type="Pfam" id="PF03721">
    <property type="entry name" value="UDPG_MGDP_dh_N"/>
    <property type="match status" value="1"/>
</dbReference>
<dbReference type="PANTHER" id="PTHR43491">
    <property type="entry name" value="UDP-N-ACETYL-D-MANNOSAMINE DEHYDROGENASE"/>
    <property type="match status" value="1"/>
</dbReference>
<dbReference type="NCBIfam" id="TIGR03026">
    <property type="entry name" value="NDP-sugDHase"/>
    <property type="match status" value="1"/>
</dbReference>
<dbReference type="Pfam" id="PF00984">
    <property type="entry name" value="UDPG_MGDP_dh"/>
    <property type="match status" value="1"/>
</dbReference>
<dbReference type="PIRSF" id="PIRSF500136">
    <property type="entry name" value="UDP_ManNAc_DH"/>
    <property type="match status" value="1"/>
</dbReference>
<dbReference type="Gene3D" id="1.20.5.100">
    <property type="entry name" value="Cytochrome c1, transmembrane anchor, C-terminal"/>
    <property type="match status" value="1"/>
</dbReference>
<dbReference type="AlphaFoldDB" id="A0A1Q2HY55"/>
<dbReference type="InterPro" id="IPR001732">
    <property type="entry name" value="UDP-Glc/GDP-Man_DH_N"/>
</dbReference>
<dbReference type="InterPro" id="IPR014026">
    <property type="entry name" value="UDP-Glc/GDP-Man_DH_dimer"/>
</dbReference>
<feature type="domain" description="UDP-glucose/GDP-mannose dehydrogenase C-terminal" evidence="4">
    <location>
        <begin position="316"/>
        <end position="416"/>
    </location>
</feature>
<sequence>MSAHVAFIGLGYIGLPTAVVMANSGLEVTGVDVDPTKVDSINRGEVTIVEPGLEEELKSALDSGRFRASIDMPKADAYIIAVPTPFTEVYDVDMRFIYSAAEAIAPQLEGDELIILESTSPPRTTERMVQRILELRPEFHADGSEGTGPTLYFAHCPERILPGKAMEELRTNDRIIGGMSPEATRRAAAIYASFCRGELLATNDRTAEMAKLTENSFRDVNIAFANELSLICDDLDISVWELIELANHHPRVNILQPGPGVGGHCIAVDPWFIVSTAPETARLIRTAREVNDSKPEWVLDKIDQAMSEHGDEATIALLGLAFKPNIDDLRESPALEIAERVAQSYPSAQILAIEPNITELPANLTSYPNVRLGVYPDSLEASNLIVLLVDHDEFQSYDPALAANTVVIDTKGQWLNI</sequence>
<keyword evidence="6" id="KW-1185">Reference proteome</keyword>